<dbReference type="InterPro" id="IPR015300">
    <property type="entry name" value="DNA-bd_pseudobarrel_sf"/>
</dbReference>
<comment type="caution">
    <text evidence="7">The sequence shown here is derived from an EMBL/GenBank/DDBJ whole genome shotgun (WGS) entry which is preliminary data.</text>
</comment>
<dbReference type="PANTHER" id="PTHR31391:SF157">
    <property type="entry name" value="B3 DOMAIN-CONTAINING PROTEIN REM16"/>
    <property type="match status" value="1"/>
</dbReference>
<organism evidence="7 8">
    <name type="scientific">Cinchona calisaya</name>
    <dbReference type="NCBI Taxonomy" id="153742"/>
    <lineage>
        <taxon>Eukaryota</taxon>
        <taxon>Viridiplantae</taxon>
        <taxon>Streptophyta</taxon>
        <taxon>Embryophyta</taxon>
        <taxon>Tracheophyta</taxon>
        <taxon>Spermatophyta</taxon>
        <taxon>Magnoliopsida</taxon>
        <taxon>eudicotyledons</taxon>
        <taxon>Gunneridae</taxon>
        <taxon>Pentapetalae</taxon>
        <taxon>asterids</taxon>
        <taxon>lamiids</taxon>
        <taxon>Gentianales</taxon>
        <taxon>Rubiaceae</taxon>
        <taxon>Cinchonoideae</taxon>
        <taxon>Cinchoneae</taxon>
        <taxon>Cinchona</taxon>
    </lineage>
</organism>
<comment type="subcellular location">
    <subcellularLocation>
        <location evidence="1">Nucleus</location>
    </subcellularLocation>
</comment>
<evidence type="ECO:0000256" key="3">
    <source>
        <dbReference type="ARBA" id="ARBA00023125"/>
    </source>
</evidence>
<gene>
    <name evidence="7" type="ORF">ACH5RR_035077</name>
</gene>
<evidence type="ECO:0000256" key="2">
    <source>
        <dbReference type="ARBA" id="ARBA00023015"/>
    </source>
</evidence>
<name>A0ABD2YCT3_9GENT</name>
<evidence type="ECO:0000256" key="1">
    <source>
        <dbReference type="ARBA" id="ARBA00004123"/>
    </source>
</evidence>
<dbReference type="EMBL" id="JBJUIK010000014">
    <property type="protein sequence ID" value="KAL3505236.1"/>
    <property type="molecule type" value="Genomic_DNA"/>
</dbReference>
<evidence type="ECO:0000313" key="8">
    <source>
        <dbReference type="Proteomes" id="UP001630127"/>
    </source>
</evidence>
<keyword evidence="5" id="KW-0539">Nucleus</keyword>
<dbReference type="Proteomes" id="UP001630127">
    <property type="component" value="Unassembled WGS sequence"/>
</dbReference>
<evidence type="ECO:0000313" key="7">
    <source>
        <dbReference type="EMBL" id="KAL3505236.1"/>
    </source>
</evidence>
<dbReference type="InterPro" id="IPR044837">
    <property type="entry name" value="REM16-like"/>
</dbReference>
<evidence type="ECO:0000256" key="4">
    <source>
        <dbReference type="ARBA" id="ARBA00023163"/>
    </source>
</evidence>
<dbReference type="PANTHER" id="PTHR31391">
    <property type="entry name" value="B3 DOMAIN-CONTAINING PROTEIN OS11G0197600-RELATED"/>
    <property type="match status" value="1"/>
</dbReference>
<protein>
    <recommendedName>
        <fullName evidence="6">TF-B3 domain-containing protein</fullName>
    </recommendedName>
</protein>
<keyword evidence="8" id="KW-1185">Reference proteome</keyword>
<keyword evidence="4" id="KW-0804">Transcription</keyword>
<keyword evidence="2" id="KW-0805">Transcription regulation</keyword>
<dbReference type="Gene3D" id="2.40.330.10">
    <property type="entry name" value="DNA-binding pseudobarrel domain"/>
    <property type="match status" value="1"/>
</dbReference>
<dbReference type="AlphaFoldDB" id="A0ABD2YCT3"/>
<accession>A0ABD2YCT3</accession>
<dbReference type="CDD" id="cd10017">
    <property type="entry name" value="B3_DNA"/>
    <property type="match status" value="1"/>
</dbReference>
<dbReference type="PROSITE" id="PS50863">
    <property type="entry name" value="B3"/>
    <property type="match status" value="1"/>
</dbReference>
<evidence type="ECO:0000259" key="6">
    <source>
        <dbReference type="PROSITE" id="PS50863"/>
    </source>
</evidence>
<dbReference type="GO" id="GO:0005634">
    <property type="term" value="C:nucleus"/>
    <property type="evidence" value="ECO:0007669"/>
    <property type="project" value="UniProtKB-SubCell"/>
</dbReference>
<dbReference type="GO" id="GO:0003677">
    <property type="term" value="F:DNA binding"/>
    <property type="evidence" value="ECO:0007669"/>
    <property type="project" value="UniProtKB-KW"/>
</dbReference>
<dbReference type="InterPro" id="IPR003340">
    <property type="entry name" value="B3_DNA-bd"/>
</dbReference>
<evidence type="ECO:0000256" key="5">
    <source>
        <dbReference type="ARBA" id="ARBA00023242"/>
    </source>
</evidence>
<dbReference type="SUPFAM" id="SSF101936">
    <property type="entry name" value="DNA-binding pseudobarrel domain"/>
    <property type="match status" value="1"/>
</dbReference>
<sequence length="131" mass="14611">MFDGETSCEKERSCLISSRCEHGEVDTRNKRKQKSPETLCATNGGSHVFVEFEDRTWDASIYLTGNDGALISGGWRNFVVDNSLEEFDVCVFDLVNETTNALVMDVKIFRVVDVVDPPSRVTPVSSRGKKS</sequence>
<reference evidence="7 8" key="1">
    <citation type="submission" date="2024-11" db="EMBL/GenBank/DDBJ databases">
        <title>A near-complete genome assembly of Cinchona calisaya.</title>
        <authorList>
            <person name="Lian D.C."/>
            <person name="Zhao X.W."/>
            <person name="Wei L."/>
        </authorList>
    </citation>
    <scope>NUCLEOTIDE SEQUENCE [LARGE SCALE GENOMIC DNA]</scope>
    <source>
        <tissue evidence="7">Nenye</tissue>
    </source>
</reference>
<dbReference type="Pfam" id="PF02362">
    <property type="entry name" value="B3"/>
    <property type="match status" value="1"/>
</dbReference>
<keyword evidence="3" id="KW-0238">DNA-binding</keyword>
<proteinExistence type="predicted"/>
<feature type="domain" description="TF-B3" evidence="6">
    <location>
        <begin position="55"/>
        <end position="112"/>
    </location>
</feature>